<dbReference type="InterPro" id="IPR050570">
    <property type="entry name" value="Cell_wall_metabolism_enzyme"/>
</dbReference>
<accession>A3UAA0</accession>
<evidence type="ECO:0000256" key="1">
    <source>
        <dbReference type="SAM" id="SignalP"/>
    </source>
</evidence>
<dbReference type="PANTHER" id="PTHR21666:SF270">
    <property type="entry name" value="MUREIN HYDROLASE ACTIVATOR ENVC"/>
    <property type="match status" value="1"/>
</dbReference>
<dbReference type="RefSeq" id="WP_013188117.1">
    <property type="nucleotide sequence ID" value="NC_014230.1"/>
</dbReference>
<sequence length="277" mass="31542">MRTTLLLAFICFSLFAQAQETSTSLLFKKVPIPGYAFDILVKNTKPYVMSYKVKFDVYGYKTDNRYEFTDTIGPGVEKKIMHLEAKRRIKNRDFTYSWVESIGNFNTKHDLNLKYYLPYEEGKAFKVIQAYDEGNTHKTIEAIDFAMPTGTKVTVARRGLVVYIKQDSTNGCPDESCASDANFVQVLHYDGTFAKYQHLQAESVLVKVGQYVNIGDVLALSGATGQVSEPQLHFEVQRLHPNLDRYVTVPVKFTINDENKSKILEVGDTFTRPKNIQ</sequence>
<protein>
    <recommendedName>
        <fullName evidence="2">M23ase beta-sheet core domain-containing protein</fullName>
    </recommendedName>
</protein>
<dbReference type="eggNOG" id="COG0739">
    <property type="taxonomic scope" value="Bacteria"/>
</dbReference>
<dbReference type="GO" id="GO:0004222">
    <property type="term" value="F:metalloendopeptidase activity"/>
    <property type="evidence" value="ECO:0007669"/>
    <property type="project" value="TreeGrafter"/>
</dbReference>
<proteinExistence type="predicted"/>
<dbReference type="CDD" id="cd12797">
    <property type="entry name" value="M23_peptidase"/>
    <property type="match status" value="1"/>
</dbReference>
<name>A3UAA0_CROAH</name>
<gene>
    <name evidence="3" type="ordered locus">CA2559_11888</name>
</gene>
<dbReference type="Pfam" id="PF01551">
    <property type="entry name" value="Peptidase_M23"/>
    <property type="match status" value="1"/>
</dbReference>
<dbReference type="InterPro" id="IPR016047">
    <property type="entry name" value="M23ase_b-sheet_dom"/>
</dbReference>
<dbReference type="STRING" id="216432.CA2559_11888"/>
<dbReference type="InterPro" id="IPR011055">
    <property type="entry name" value="Dup_hybrid_motif"/>
</dbReference>
<dbReference type="GeneID" id="89454464"/>
<feature type="signal peptide" evidence="1">
    <location>
        <begin position="1"/>
        <end position="18"/>
    </location>
</feature>
<keyword evidence="1" id="KW-0732">Signal</keyword>
<dbReference type="PANTHER" id="PTHR21666">
    <property type="entry name" value="PEPTIDASE-RELATED"/>
    <property type="match status" value="1"/>
</dbReference>
<dbReference type="OrthoDB" id="9809488at2"/>
<evidence type="ECO:0000313" key="4">
    <source>
        <dbReference type="Proteomes" id="UP000002297"/>
    </source>
</evidence>
<evidence type="ECO:0000313" key="3">
    <source>
        <dbReference type="EMBL" id="EAP86736.1"/>
    </source>
</evidence>
<keyword evidence="4" id="KW-1185">Reference proteome</keyword>
<feature type="domain" description="M23ase beta-sheet core" evidence="2">
    <location>
        <begin position="141"/>
        <end position="239"/>
    </location>
</feature>
<reference evidence="3 4" key="1">
    <citation type="journal article" date="2010" name="J. Bacteriol.">
        <title>The complete genome sequence of Croceibacter atlanticus HTCC2559T.</title>
        <authorList>
            <person name="Oh H.M."/>
            <person name="Kang I."/>
            <person name="Ferriera S."/>
            <person name="Giovannoni S.J."/>
            <person name="Cho J.C."/>
        </authorList>
    </citation>
    <scope>NUCLEOTIDE SEQUENCE [LARGE SCALE GENOMIC DNA]</scope>
    <source>
        <strain evidence="4">ATCC BAA-628 / HTCC2559 / KCTC 12090</strain>
    </source>
</reference>
<dbReference type="Gene3D" id="2.70.70.10">
    <property type="entry name" value="Glucose Permease (Domain IIA)"/>
    <property type="match status" value="1"/>
</dbReference>
<evidence type="ECO:0000259" key="2">
    <source>
        <dbReference type="Pfam" id="PF01551"/>
    </source>
</evidence>
<dbReference type="AlphaFoldDB" id="A3UAA0"/>
<organism evidence="3 4">
    <name type="scientific">Croceibacter atlanticus (strain ATCC BAA-628 / JCM 21780 / CIP 108009 / IAM 15332 / KCTC 12090 / HTCC2559)</name>
    <dbReference type="NCBI Taxonomy" id="216432"/>
    <lineage>
        <taxon>Bacteria</taxon>
        <taxon>Pseudomonadati</taxon>
        <taxon>Bacteroidota</taxon>
        <taxon>Flavobacteriia</taxon>
        <taxon>Flavobacteriales</taxon>
        <taxon>Flavobacteriaceae</taxon>
        <taxon>Croceibacter</taxon>
    </lineage>
</organism>
<dbReference type="KEGG" id="cat:CA2559_11888"/>
<dbReference type="SUPFAM" id="SSF51261">
    <property type="entry name" value="Duplicated hybrid motif"/>
    <property type="match status" value="1"/>
</dbReference>
<dbReference type="HOGENOM" id="CLU_062205_1_0_10"/>
<dbReference type="Proteomes" id="UP000002297">
    <property type="component" value="Chromosome"/>
</dbReference>
<feature type="chain" id="PRO_5002660412" description="M23ase beta-sheet core domain-containing protein" evidence="1">
    <location>
        <begin position="19"/>
        <end position="277"/>
    </location>
</feature>
<dbReference type="EMBL" id="CP002046">
    <property type="protein sequence ID" value="EAP86736.1"/>
    <property type="molecule type" value="Genomic_DNA"/>
</dbReference>